<name>A0A0A9FJF8_ARUDO</name>
<dbReference type="AlphaFoldDB" id="A0A0A9FJF8"/>
<sequence length="139" mass="15313">MLVITMHQQQIAILVTGIMVRIVMHRVALLGKRAMRKMEGGQVEVTTAMILGALVVMVEVVHVWAVAGLLALVGVTEIDLPPMIVLAGELALTMIATDEGYLGAEQRYLVCFSYQSILYLQFQFAILMVQLCYSAVLFV</sequence>
<feature type="transmembrane region" description="Helical" evidence="1">
    <location>
        <begin position="45"/>
        <end position="74"/>
    </location>
</feature>
<feature type="transmembrane region" description="Helical" evidence="1">
    <location>
        <begin position="117"/>
        <end position="138"/>
    </location>
</feature>
<keyword evidence="1" id="KW-0472">Membrane</keyword>
<reference evidence="2" key="1">
    <citation type="submission" date="2014-09" db="EMBL/GenBank/DDBJ databases">
        <authorList>
            <person name="Magalhaes I.L.F."/>
            <person name="Oliveira U."/>
            <person name="Santos F.R."/>
            <person name="Vidigal T.H.D.A."/>
            <person name="Brescovit A.D."/>
            <person name="Santos A.J."/>
        </authorList>
    </citation>
    <scope>NUCLEOTIDE SEQUENCE</scope>
    <source>
        <tissue evidence="2">Shoot tissue taken approximately 20 cm above the soil surface</tissue>
    </source>
</reference>
<feature type="transmembrane region" description="Helical" evidence="1">
    <location>
        <begin position="6"/>
        <end position="24"/>
    </location>
</feature>
<keyword evidence="1" id="KW-0812">Transmembrane</keyword>
<evidence type="ECO:0000313" key="2">
    <source>
        <dbReference type="EMBL" id="JAE11379.1"/>
    </source>
</evidence>
<keyword evidence="1" id="KW-1133">Transmembrane helix</keyword>
<dbReference type="EMBL" id="GBRH01186517">
    <property type="protein sequence ID" value="JAE11379.1"/>
    <property type="molecule type" value="Transcribed_RNA"/>
</dbReference>
<feature type="transmembrane region" description="Helical" evidence="1">
    <location>
        <begin position="80"/>
        <end position="97"/>
    </location>
</feature>
<protein>
    <submittedName>
        <fullName evidence="2">Uncharacterized protein</fullName>
    </submittedName>
</protein>
<evidence type="ECO:0000256" key="1">
    <source>
        <dbReference type="SAM" id="Phobius"/>
    </source>
</evidence>
<organism evidence="2">
    <name type="scientific">Arundo donax</name>
    <name type="common">Giant reed</name>
    <name type="synonym">Donax arundinaceus</name>
    <dbReference type="NCBI Taxonomy" id="35708"/>
    <lineage>
        <taxon>Eukaryota</taxon>
        <taxon>Viridiplantae</taxon>
        <taxon>Streptophyta</taxon>
        <taxon>Embryophyta</taxon>
        <taxon>Tracheophyta</taxon>
        <taxon>Spermatophyta</taxon>
        <taxon>Magnoliopsida</taxon>
        <taxon>Liliopsida</taxon>
        <taxon>Poales</taxon>
        <taxon>Poaceae</taxon>
        <taxon>PACMAD clade</taxon>
        <taxon>Arundinoideae</taxon>
        <taxon>Arundineae</taxon>
        <taxon>Arundo</taxon>
    </lineage>
</organism>
<accession>A0A0A9FJF8</accession>
<reference evidence="2" key="2">
    <citation type="journal article" date="2015" name="Data Brief">
        <title>Shoot transcriptome of the giant reed, Arundo donax.</title>
        <authorList>
            <person name="Barrero R.A."/>
            <person name="Guerrero F.D."/>
            <person name="Moolhuijzen P."/>
            <person name="Goolsby J.A."/>
            <person name="Tidwell J."/>
            <person name="Bellgard S.E."/>
            <person name="Bellgard M.I."/>
        </authorList>
    </citation>
    <scope>NUCLEOTIDE SEQUENCE</scope>
    <source>
        <tissue evidence="2">Shoot tissue taken approximately 20 cm above the soil surface</tissue>
    </source>
</reference>
<proteinExistence type="predicted"/>